<feature type="domain" description="C2H2-type" evidence="10">
    <location>
        <begin position="430"/>
        <end position="458"/>
    </location>
</feature>
<keyword evidence="5" id="KW-0862">Zinc</keyword>
<feature type="domain" description="C2H2-type" evidence="10">
    <location>
        <begin position="1759"/>
        <end position="1786"/>
    </location>
</feature>
<feature type="compositionally biased region" description="Acidic residues" evidence="9">
    <location>
        <begin position="838"/>
        <end position="857"/>
    </location>
</feature>
<comment type="subcellular location">
    <subcellularLocation>
        <location evidence="1">Nucleus</location>
    </subcellularLocation>
</comment>
<evidence type="ECO:0000256" key="2">
    <source>
        <dbReference type="ARBA" id="ARBA00022723"/>
    </source>
</evidence>
<dbReference type="FunFam" id="3.30.160.60:FF:002452">
    <property type="entry name" value="zinc finger protein 142 isoform X4"/>
    <property type="match status" value="1"/>
</dbReference>
<reference evidence="11 12" key="1">
    <citation type="submission" date="2021-04" db="EMBL/GenBank/DDBJ databases">
        <authorList>
            <person name="De Guttry C."/>
            <person name="Zahm M."/>
            <person name="Klopp C."/>
            <person name="Cabau C."/>
            <person name="Louis A."/>
            <person name="Berthelot C."/>
            <person name="Parey E."/>
            <person name="Roest Crollius H."/>
            <person name="Montfort J."/>
            <person name="Robinson-Rechavi M."/>
            <person name="Bucao C."/>
            <person name="Bouchez O."/>
            <person name="Gislard M."/>
            <person name="Lluch J."/>
            <person name="Milhes M."/>
            <person name="Lampietro C."/>
            <person name="Lopez Roques C."/>
            <person name="Donnadieu C."/>
            <person name="Braasch I."/>
            <person name="Desvignes T."/>
            <person name="Postlethwait J."/>
            <person name="Bobe J."/>
            <person name="Wedekind C."/>
            <person name="Guiguen Y."/>
        </authorList>
    </citation>
    <scope>NUCLEOTIDE SEQUENCE [LARGE SCALE GENOMIC DNA]</scope>
    <source>
        <strain evidence="11">Cs_M1</strain>
        <tissue evidence="11">Blood</tissue>
    </source>
</reference>
<dbReference type="GO" id="GO:0005634">
    <property type="term" value="C:nucleus"/>
    <property type="evidence" value="ECO:0007669"/>
    <property type="project" value="UniProtKB-SubCell"/>
</dbReference>
<dbReference type="FunFam" id="3.30.160.60:FF:001208">
    <property type="entry name" value="Zinc finger protein 142"/>
    <property type="match status" value="1"/>
</dbReference>
<feature type="domain" description="C2H2-type" evidence="10">
    <location>
        <begin position="1702"/>
        <end position="1730"/>
    </location>
</feature>
<dbReference type="Pfam" id="PF00096">
    <property type="entry name" value="zf-C2H2"/>
    <property type="match status" value="2"/>
</dbReference>
<feature type="compositionally biased region" description="Basic and acidic residues" evidence="9">
    <location>
        <begin position="147"/>
        <end position="161"/>
    </location>
</feature>
<feature type="region of interest" description="Disordered" evidence="9">
    <location>
        <begin position="144"/>
        <end position="239"/>
    </location>
</feature>
<dbReference type="GO" id="GO:0045944">
    <property type="term" value="P:positive regulation of transcription by RNA polymerase II"/>
    <property type="evidence" value="ECO:0007669"/>
    <property type="project" value="TreeGrafter"/>
</dbReference>
<feature type="region of interest" description="Disordered" evidence="9">
    <location>
        <begin position="999"/>
        <end position="1097"/>
    </location>
</feature>
<evidence type="ECO:0000256" key="5">
    <source>
        <dbReference type="ARBA" id="ARBA00022833"/>
    </source>
</evidence>
<feature type="compositionally biased region" description="Acidic residues" evidence="9">
    <location>
        <begin position="1178"/>
        <end position="1197"/>
    </location>
</feature>
<accession>A0AAN8Q5W2</accession>
<evidence type="ECO:0000313" key="12">
    <source>
        <dbReference type="Proteomes" id="UP001356427"/>
    </source>
</evidence>
<feature type="domain" description="C2H2-type" evidence="10">
    <location>
        <begin position="1674"/>
        <end position="1701"/>
    </location>
</feature>
<feature type="domain" description="C2H2-type" evidence="10">
    <location>
        <begin position="488"/>
        <end position="515"/>
    </location>
</feature>
<dbReference type="FunFam" id="3.30.160.60:FF:000891">
    <property type="entry name" value="Zinc finger protein 142"/>
    <property type="match status" value="1"/>
</dbReference>
<evidence type="ECO:0000256" key="6">
    <source>
        <dbReference type="ARBA" id="ARBA00023125"/>
    </source>
</evidence>
<feature type="domain" description="C2H2-type" evidence="10">
    <location>
        <begin position="250"/>
        <end position="277"/>
    </location>
</feature>
<dbReference type="PROSITE" id="PS00028">
    <property type="entry name" value="ZINC_FINGER_C2H2_1"/>
    <property type="match status" value="18"/>
</dbReference>
<evidence type="ECO:0000256" key="3">
    <source>
        <dbReference type="ARBA" id="ARBA00022737"/>
    </source>
</evidence>
<evidence type="ECO:0000256" key="4">
    <source>
        <dbReference type="ARBA" id="ARBA00022771"/>
    </source>
</evidence>
<dbReference type="Pfam" id="PF13909">
    <property type="entry name" value="zf-H2C2_5"/>
    <property type="match status" value="1"/>
</dbReference>
<feature type="domain" description="C2H2-type" evidence="10">
    <location>
        <begin position="278"/>
        <end position="305"/>
    </location>
</feature>
<feature type="compositionally biased region" description="Polar residues" evidence="9">
    <location>
        <begin position="1067"/>
        <end position="1079"/>
    </location>
</feature>
<dbReference type="GO" id="GO:0008270">
    <property type="term" value="F:zinc ion binding"/>
    <property type="evidence" value="ECO:0007669"/>
    <property type="project" value="UniProtKB-KW"/>
</dbReference>
<evidence type="ECO:0000256" key="8">
    <source>
        <dbReference type="PROSITE-ProRule" id="PRU00042"/>
    </source>
</evidence>
<feature type="domain" description="C2H2-type" evidence="10">
    <location>
        <begin position="1618"/>
        <end position="1645"/>
    </location>
</feature>
<dbReference type="SUPFAM" id="SSF57667">
    <property type="entry name" value="beta-beta-alpha zinc fingers"/>
    <property type="match status" value="12"/>
</dbReference>
<evidence type="ECO:0000313" key="11">
    <source>
        <dbReference type="EMBL" id="KAK6292699.1"/>
    </source>
</evidence>
<organism evidence="11 12">
    <name type="scientific">Coregonus suidteri</name>
    <dbReference type="NCBI Taxonomy" id="861788"/>
    <lineage>
        <taxon>Eukaryota</taxon>
        <taxon>Metazoa</taxon>
        <taxon>Chordata</taxon>
        <taxon>Craniata</taxon>
        <taxon>Vertebrata</taxon>
        <taxon>Euteleostomi</taxon>
        <taxon>Actinopterygii</taxon>
        <taxon>Neopterygii</taxon>
        <taxon>Teleostei</taxon>
        <taxon>Protacanthopterygii</taxon>
        <taxon>Salmoniformes</taxon>
        <taxon>Salmonidae</taxon>
        <taxon>Coregoninae</taxon>
        <taxon>Coregonus</taxon>
    </lineage>
</organism>
<sequence>METEELCLCEKCGKEFSDSSRVSSHLCTADFTKKGQLTRYKCPLCDEVFAMPGVLKHHFQCHRREEPTGPFHCSEEGCQFSTSHRLVYQEHLHSQHALTLVSCTFRSCTLAFRTHAEMDGHWRSHMPFHCPRCDFVTAHAKQLSTHGLEHDRSLAAPEGDKVPTTTGQGGSSQSALETSSGRPRRAWKRNPAYVSSQEEDEDEEETQQHNINNRASEEVQKDKSSAATNINENPSKDHIMEGTEHMYRTHICPECRRCFKMRSHLLEHLHLHFPDPSLQCPTCNHYFTSKSKLRIHMLRESGQKVHRCHLCDYAAVERNSLHRHLASVHSNEVGGDIHPDVYPCPTCGKSFRQSQALKAHMKSHHTSRDSQPLACFQEGCSFQTSDRKELQRHMADVHGVKAVECRHHACNAIFGSLQDMEAHYRMHLAFHCSQCDFSCSNKSLFRQHKQQGHAGDEELTCNFCPFATFNPVEFQQHVGHFHANEKIHRCPECSFVTAHKRVLRRHMLMHSGEKPHKCNLCDFRCRDETYLSKHMLIHSDDKNHMCSECGYVTKWKHYLNVHMRKHAGDLRYQCDQCSYRCHRTDQLNSHKLRHQAKSLICEVCAYSCKRKYELRKHMLLKHSQGEGHQPPVFQCKYCPYQTCYRQALHNHENCKHTRTREFRCALCPYSTYSSTGLFIHKRKAHGYVPGDKEWQENYAEKERENNSVDLLQGFYKMPAKNSAEGPVKNLQEKVAGSAVQNEHNLETVTGPKTTEMANTNSDIVQVVVDKGILASHNSTDNPEQCCTLVLTTIANTECTEMANMQGEMPNSRDPTYRRPTVDPKGSDTQRQKSASASEAEEEDMAMEDCDDLNDSEDREAPLTSTRQQAEAAENNTQIAEVSSAASNSSAEPLAQSTDSEIRLKALRKQDKDQAEALVLEGRVQMLVVQNEAGEASMYRCEHCSYVTRKQTCLRHHCHSLCLARWKRLKCQACGAQFKQKRGLDTHHLRKCPALQKNTRRFIGTPSAGQSGERDSVHGQDKSQNPDKTTTADQSEIVSCDVAPTRDSIDTQPEIRGEEPNLCDLTSPEGSSERGSTALQKSQRKKVGKTKKQVKVGKVKRPVKIKKINEGKILGKTDKAHPVNTENDNAHSYTEEDRKFTCKTCSFRSSRLATIERHCSTCTRKTPTKKAVRIVSSLEQDDDSDEEEENINGGSEEDVVEIKVSNPSYSPKFSCLNCPFRCKQKRALNNHKKRGCLKLDEVQCQLCSFVAKSQKALANHVLVHWNYEEAEEEGNINGGSGEDVVEVKVSNPSHKFSCPNCPFRCKQKRALNNHEKRGCLKPNEVQCEFCSFVAKSQKALANHVLVHRKDKLSLLKKVKRAVLRCDHCPFTCKQERCMTQHVALKHEGAKPHRCRFCPFSTTRRYRLYAHESLHTGMGRHSCDVCDQTFGAASKLRQHRKRVHDKQPSHFCTLCDYSSYSLNDVGRHTLRCHTGKLLHPCSQCEARFSSDTALKQHCSRKHLSPASVACQQCDFICGSQATLKVHQQKKHPQLDCATCQETFTTRESLEEHRRTHLTQQCPLCPFATRKRQPLTQHLLDEHEDGPPEDKPLKCPICGFACRHQLVFEQHVRSHGGTRLYKCTDCQYSTRNKQKITWHIRIHTGEKPYHCEQCSYSCADPSRLKYHMRIHQEEKKYLCPECGYKCKWMSQLKYHMTKHTGDKPYACDECEYRTNRGDALRVHRETQHCDARTFICEKCGKGFKTRFLLKTHQRKHSEERPYVCGLCRRAFRWPAGLRHHYLTHTDQQPFMCCYCPYRAKQKFQVVKHLRGHHPDQPVEQGVAKDPHALSLTLQEARRGGLEEGAGVEEEGMEVNVPDGVEVLVQERVEEVTEGQQGEE</sequence>
<feature type="compositionally biased region" description="Basic and acidic residues" evidence="9">
    <location>
        <begin position="1046"/>
        <end position="1058"/>
    </location>
</feature>
<feature type="domain" description="C2H2-type" evidence="10">
    <location>
        <begin position="1477"/>
        <end position="1505"/>
    </location>
</feature>
<feature type="compositionally biased region" description="Polar residues" evidence="9">
    <location>
        <begin position="862"/>
        <end position="880"/>
    </location>
</feature>
<dbReference type="InterPro" id="IPR036236">
    <property type="entry name" value="Znf_C2H2_sf"/>
</dbReference>
<keyword evidence="2" id="KW-0479">Metal-binding</keyword>
<dbReference type="FunFam" id="3.30.160.60:FF:001062">
    <property type="entry name" value="Zinc finger protein 142"/>
    <property type="match status" value="1"/>
</dbReference>
<feature type="domain" description="C2H2-type" evidence="10">
    <location>
        <begin position="1731"/>
        <end position="1758"/>
    </location>
</feature>
<dbReference type="SMART" id="SM00355">
    <property type="entry name" value="ZnF_C2H2"/>
    <property type="match status" value="42"/>
</dbReference>
<evidence type="ECO:0000256" key="9">
    <source>
        <dbReference type="SAM" id="MobiDB-lite"/>
    </source>
</evidence>
<evidence type="ECO:0000259" key="10">
    <source>
        <dbReference type="PROSITE" id="PS50157"/>
    </source>
</evidence>
<gene>
    <name evidence="11" type="ORF">J4Q44_G00372840</name>
</gene>
<dbReference type="InterPro" id="IPR013087">
    <property type="entry name" value="Znf_C2H2_type"/>
</dbReference>
<feature type="compositionally biased region" description="Basic and acidic residues" evidence="9">
    <location>
        <begin position="1011"/>
        <end position="1024"/>
    </location>
</feature>
<feature type="compositionally biased region" description="Basic residues" evidence="9">
    <location>
        <begin position="1081"/>
        <end position="1097"/>
    </location>
</feature>
<dbReference type="PROSITE" id="PS50157">
    <property type="entry name" value="ZINC_FINGER_C2H2_2"/>
    <property type="match status" value="20"/>
</dbReference>
<dbReference type="Pfam" id="PF13912">
    <property type="entry name" value="zf-C2H2_6"/>
    <property type="match status" value="1"/>
</dbReference>
<dbReference type="Pfam" id="PF23611">
    <property type="entry name" value="zf-C2H2_16"/>
    <property type="match status" value="4"/>
</dbReference>
<dbReference type="Pfam" id="PF23612">
    <property type="entry name" value="zf-C2H2_ZN142"/>
    <property type="match status" value="1"/>
</dbReference>
<dbReference type="GO" id="GO:0003677">
    <property type="term" value="F:DNA binding"/>
    <property type="evidence" value="ECO:0007669"/>
    <property type="project" value="UniProtKB-KW"/>
</dbReference>
<dbReference type="FunFam" id="3.30.160.60:FF:000446">
    <property type="entry name" value="Zinc finger protein"/>
    <property type="match status" value="1"/>
</dbReference>
<protein>
    <recommendedName>
        <fullName evidence="10">C2H2-type domain-containing protein</fullName>
    </recommendedName>
</protein>
<feature type="domain" description="C2H2-type" evidence="10">
    <location>
        <begin position="1532"/>
        <end position="1559"/>
    </location>
</feature>
<feature type="domain" description="C2H2-type" evidence="10">
    <location>
        <begin position="633"/>
        <end position="661"/>
    </location>
</feature>
<comment type="caution">
    <text evidence="11">The sequence shown here is derived from an EMBL/GenBank/DDBJ whole genome shotgun (WGS) entry which is preliminary data.</text>
</comment>
<feature type="domain" description="C2H2-type" evidence="10">
    <location>
        <begin position="342"/>
        <end position="369"/>
    </location>
</feature>
<dbReference type="FunFam" id="3.30.160.60:FF:002117">
    <property type="entry name" value="Zinc finger protein 142"/>
    <property type="match status" value="1"/>
</dbReference>
<feature type="compositionally biased region" description="Basic and acidic residues" evidence="9">
    <location>
        <begin position="215"/>
        <end position="224"/>
    </location>
</feature>
<feature type="domain" description="C2H2-type" evidence="10">
    <location>
        <begin position="40"/>
        <end position="67"/>
    </location>
</feature>
<dbReference type="Pfam" id="PF23574">
    <property type="entry name" value="zf-C2H2_ZNF142_18"/>
    <property type="match status" value="1"/>
</dbReference>
<dbReference type="PANTHER" id="PTHR24403">
    <property type="entry name" value="ZINC FINGER PROTEIN"/>
    <property type="match status" value="1"/>
</dbReference>
<keyword evidence="4 8" id="KW-0863">Zinc-finger</keyword>
<feature type="region of interest" description="Disordered" evidence="9">
    <location>
        <begin position="804"/>
        <end position="896"/>
    </location>
</feature>
<dbReference type="FunFam" id="3.30.160.60:FF:001657">
    <property type="entry name" value="Zinc finger protein 142"/>
    <property type="match status" value="1"/>
</dbReference>
<keyword evidence="3" id="KW-0677">Repeat</keyword>
<feature type="compositionally biased region" description="Basic and acidic residues" evidence="9">
    <location>
        <begin position="814"/>
        <end position="830"/>
    </location>
</feature>
<dbReference type="InterPro" id="IPR057828">
    <property type="entry name" value="Znf_C2H2_ZNF142_13th"/>
</dbReference>
<keyword evidence="12" id="KW-1185">Reference proteome</keyword>
<feature type="domain" description="C2H2-type" evidence="10">
    <location>
        <begin position="544"/>
        <end position="571"/>
    </location>
</feature>
<feature type="domain" description="C2H2-type" evidence="10">
    <location>
        <begin position="1419"/>
        <end position="1447"/>
    </location>
</feature>
<dbReference type="PANTHER" id="PTHR24403:SF109">
    <property type="entry name" value="ZINC FINGER PROTEIN 845-LIKE"/>
    <property type="match status" value="1"/>
</dbReference>
<dbReference type="Gene3D" id="3.30.160.60">
    <property type="entry name" value="Classic Zinc Finger"/>
    <property type="match status" value="20"/>
</dbReference>
<name>A0AAN8Q5W2_9TELE</name>
<dbReference type="FunFam" id="3.30.160.60:FF:000883">
    <property type="entry name" value="Zinc finger protein 142"/>
    <property type="match status" value="1"/>
</dbReference>
<feature type="compositionally biased region" description="Polar residues" evidence="9">
    <location>
        <begin position="163"/>
        <end position="181"/>
    </location>
</feature>
<dbReference type="InterPro" id="IPR050688">
    <property type="entry name" value="Zinc_finger/UBP_domain"/>
</dbReference>
<keyword evidence="6" id="KW-0238">DNA-binding</keyword>
<proteinExistence type="predicted"/>
<dbReference type="InterPro" id="IPR057829">
    <property type="entry name" value="Znf_C2H2_ZN142_21/23"/>
</dbReference>
<feature type="domain" description="C2H2-type" evidence="10">
    <location>
        <begin position="1646"/>
        <end position="1673"/>
    </location>
</feature>
<dbReference type="InterPro" id="IPR056438">
    <property type="entry name" value="Znf-C2H2_CTCF"/>
</dbReference>
<evidence type="ECO:0000256" key="7">
    <source>
        <dbReference type="ARBA" id="ARBA00023242"/>
    </source>
</evidence>
<dbReference type="Proteomes" id="UP001356427">
    <property type="component" value="Unassembled WGS sequence"/>
</dbReference>
<feature type="compositionally biased region" description="Polar residues" evidence="9">
    <location>
        <begin position="1025"/>
        <end position="1036"/>
    </location>
</feature>
<feature type="domain" description="C2H2-type" evidence="10">
    <location>
        <begin position="1590"/>
        <end position="1617"/>
    </location>
</feature>
<keyword evidence="7" id="KW-0539">Nucleus</keyword>
<dbReference type="FunFam" id="3.30.160.60:FF:002871">
    <property type="entry name" value="Zinc finger protein 142"/>
    <property type="match status" value="1"/>
</dbReference>
<evidence type="ECO:0000256" key="1">
    <source>
        <dbReference type="ARBA" id="ARBA00004123"/>
    </source>
</evidence>
<feature type="domain" description="C2H2-type" evidence="10">
    <location>
        <begin position="516"/>
        <end position="543"/>
    </location>
</feature>
<dbReference type="FunFam" id="3.30.160.60:FF:000614">
    <property type="entry name" value="Zinc finger protein 142"/>
    <property type="match status" value="1"/>
</dbReference>
<feature type="domain" description="C2H2-type" evidence="10">
    <location>
        <begin position="306"/>
        <end position="334"/>
    </location>
</feature>
<feature type="region of interest" description="Disordered" evidence="9">
    <location>
        <begin position="1175"/>
        <end position="1197"/>
    </location>
</feature>
<dbReference type="EMBL" id="JAGTTL010000038">
    <property type="protein sequence ID" value="KAK6292699.1"/>
    <property type="molecule type" value="Genomic_DNA"/>
</dbReference>